<evidence type="ECO:0000313" key="3">
    <source>
        <dbReference type="Proteomes" id="UP001432322"/>
    </source>
</evidence>
<evidence type="ECO:0000313" key="2">
    <source>
        <dbReference type="EMBL" id="GMT30606.1"/>
    </source>
</evidence>
<sequence>KNAPGSRYRQDHRDHSHHLPYPGRSVVPRSRVHGPRLPQHLSVYAVLLPRTDPRAVVLLRAKAVSEPDTPKDGNAELLHHAYQLHFTTNMKLFSSIIVMVISLPS</sequence>
<gene>
    <name evidence="2" type="ORF">PFISCL1PPCAC_21903</name>
</gene>
<comment type="caution">
    <text evidence="2">The sequence shown here is derived from an EMBL/GenBank/DDBJ whole genome shotgun (WGS) entry which is preliminary data.</text>
</comment>
<dbReference type="AlphaFoldDB" id="A0AAV5WI68"/>
<reference evidence="2" key="1">
    <citation type="submission" date="2023-10" db="EMBL/GenBank/DDBJ databases">
        <title>Genome assembly of Pristionchus species.</title>
        <authorList>
            <person name="Yoshida K."/>
            <person name="Sommer R.J."/>
        </authorList>
    </citation>
    <scope>NUCLEOTIDE SEQUENCE</scope>
    <source>
        <strain evidence="2">RS5133</strain>
    </source>
</reference>
<feature type="non-terminal residue" evidence="2">
    <location>
        <position position="105"/>
    </location>
</feature>
<organism evidence="2 3">
    <name type="scientific">Pristionchus fissidentatus</name>
    <dbReference type="NCBI Taxonomy" id="1538716"/>
    <lineage>
        <taxon>Eukaryota</taxon>
        <taxon>Metazoa</taxon>
        <taxon>Ecdysozoa</taxon>
        <taxon>Nematoda</taxon>
        <taxon>Chromadorea</taxon>
        <taxon>Rhabditida</taxon>
        <taxon>Rhabditina</taxon>
        <taxon>Diplogasteromorpha</taxon>
        <taxon>Diplogasteroidea</taxon>
        <taxon>Neodiplogasteridae</taxon>
        <taxon>Pristionchus</taxon>
    </lineage>
</organism>
<keyword evidence="3" id="KW-1185">Reference proteome</keyword>
<accession>A0AAV5WI68</accession>
<feature type="non-terminal residue" evidence="2">
    <location>
        <position position="1"/>
    </location>
</feature>
<name>A0AAV5WI68_9BILA</name>
<evidence type="ECO:0000256" key="1">
    <source>
        <dbReference type="SAM" id="MobiDB-lite"/>
    </source>
</evidence>
<dbReference type="EMBL" id="BTSY01000005">
    <property type="protein sequence ID" value="GMT30606.1"/>
    <property type="molecule type" value="Genomic_DNA"/>
</dbReference>
<proteinExistence type="predicted"/>
<feature type="region of interest" description="Disordered" evidence="1">
    <location>
        <begin position="1"/>
        <end position="33"/>
    </location>
</feature>
<dbReference type="Proteomes" id="UP001432322">
    <property type="component" value="Unassembled WGS sequence"/>
</dbReference>
<protein>
    <submittedName>
        <fullName evidence="2">Uncharacterized protein</fullName>
    </submittedName>
</protein>